<dbReference type="PANTHER" id="PTHR31449:SF3">
    <property type="entry name" value="UPF0598 PROTEIN C8ORF82"/>
    <property type="match status" value="1"/>
</dbReference>
<organism evidence="2 3">
    <name type="scientific">Drosophila busckii</name>
    <name type="common">Fruit fly</name>
    <dbReference type="NCBI Taxonomy" id="30019"/>
    <lineage>
        <taxon>Eukaryota</taxon>
        <taxon>Metazoa</taxon>
        <taxon>Ecdysozoa</taxon>
        <taxon>Arthropoda</taxon>
        <taxon>Hexapoda</taxon>
        <taxon>Insecta</taxon>
        <taxon>Pterygota</taxon>
        <taxon>Neoptera</taxon>
        <taxon>Endopterygota</taxon>
        <taxon>Diptera</taxon>
        <taxon>Brachycera</taxon>
        <taxon>Muscomorpha</taxon>
        <taxon>Ephydroidea</taxon>
        <taxon>Drosophilidae</taxon>
        <taxon>Drosophila</taxon>
    </lineage>
</organism>
<evidence type="ECO:0000313" key="3">
    <source>
        <dbReference type="Proteomes" id="UP000494163"/>
    </source>
</evidence>
<feature type="non-terminal residue" evidence="2">
    <location>
        <position position="1"/>
    </location>
</feature>
<feature type="non-terminal residue" evidence="2">
    <location>
        <position position="151"/>
    </location>
</feature>
<evidence type="ECO:0000256" key="1">
    <source>
        <dbReference type="ARBA" id="ARBA00006322"/>
    </source>
</evidence>
<gene>
    <name evidence="2" type="ORF">Dbus_chr2Rg1999</name>
</gene>
<dbReference type="Pfam" id="PF14956">
    <property type="entry name" value="DUF4505"/>
    <property type="match status" value="1"/>
</dbReference>
<dbReference type="PANTHER" id="PTHR31449">
    <property type="entry name" value="UPF0598 PROTEIN C8ORF82"/>
    <property type="match status" value="1"/>
</dbReference>
<protein>
    <submittedName>
        <fullName evidence="2">CG30010</fullName>
    </submittedName>
</protein>
<accession>A0A0M4EWZ4</accession>
<name>A0A0M4EWZ4_DROBS</name>
<dbReference type="Proteomes" id="UP000494163">
    <property type="component" value="Chromosome 2R"/>
</dbReference>
<dbReference type="EMBL" id="CP012524">
    <property type="protein sequence ID" value="ALC42420.1"/>
    <property type="molecule type" value="Genomic_DNA"/>
</dbReference>
<dbReference type="OrthoDB" id="10260024at2759"/>
<evidence type="ECO:0000313" key="2">
    <source>
        <dbReference type="EMBL" id="ALC42420.1"/>
    </source>
</evidence>
<proteinExistence type="inferred from homology"/>
<keyword evidence="3" id="KW-1185">Reference proteome</keyword>
<dbReference type="OMA" id="PIVFTEI"/>
<sequence>QLFLDDAKMKNFTSCFKEKKFLKFFFSRVRRNETNRYPMFAYISPCGREHNFVRCDDTPIVFTQLHDSNSLGYAHGGPDMTVPFLPQKLYMHPQSGRVYHPAWDKVGGIGLVRSKLAIELSQHFEFTKDDNAPTHIHWHGEHIQLENDWVS</sequence>
<comment type="similarity">
    <text evidence="1">Belongs to the UPF0598 family.</text>
</comment>
<dbReference type="AlphaFoldDB" id="A0A0M4EWZ4"/>
<reference evidence="2 3" key="1">
    <citation type="submission" date="2015-08" db="EMBL/GenBank/DDBJ databases">
        <title>Ancestral chromatin configuration constrains chromatin evolution on differentiating sex chromosomes in Drosophila.</title>
        <authorList>
            <person name="Zhou Q."/>
            <person name="Bachtrog D."/>
        </authorList>
    </citation>
    <scope>NUCLEOTIDE SEQUENCE [LARGE SCALE GENOMIC DNA]</scope>
    <source>
        <tissue evidence="2">Whole larvae</tissue>
    </source>
</reference>
<dbReference type="InterPro" id="IPR028108">
    <property type="entry name" value="DUF4505"/>
</dbReference>